<reference evidence="1 2" key="1">
    <citation type="journal article" date="2015" name="Fungal Genet. Biol.">
        <title>Evolution of novel wood decay mechanisms in Agaricales revealed by the genome sequences of Fistulina hepatica and Cylindrobasidium torrendii.</title>
        <authorList>
            <person name="Floudas D."/>
            <person name="Held B.W."/>
            <person name="Riley R."/>
            <person name="Nagy L.G."/>
            <person name="Koehler G."/>
            <person name="Ransdell A.S."/>
            <person name="Younus H."/>
            <person name="Chow J."/>
            <person name="Chiniquy J."/>
            <person name="Lipzen A."/>
            <person name="Tritt A."/>
            <person name="Sun H."/>
            <person name="Haridas S."/>
            <person name="LaButti K."/>
            <person name="Ohm R.A."/>
            <person name="Kues U."/>
            <person name="Blanchette R.A."/>
            <person name="Grigoriev I.V."/>
            <person name="Minto R.E."/>
            <person name="Hibbett D.S."/>
        </authorList>
    </citation>
    <scope>NUCLEOTIDE SEQUENCE [LARGE SCALE GENOMIC DNA]</scope>
    <source>
        <strain evidence="1 2">ATCC 64428</strain>
    </source>
</reference>
<dbReference type="EMBL" id="KN882012">
    <property type="protein sequence ID" value="KIY47130.1"/>
    <property type="molecule type" value="Genomic_DNA"/>
</dbReference>
<dbReference type="Proteomes" id="UP000054144">
    <property type="component" value="Unassembled WGS sequence"/>
</dbReference>
<sequence length="150" mass="16156">MPLTDQIIGAFDSASSQVSAIFTDSRSIKDVCLIDEDVTQLLSAIIHLGALLIYDGTVANATPPLLVSFLLFLSVLLLPGTEHVWTHFLYTCLTVLVTSNSDIDDGVNARLDDVGQLLDDAYETSFRGPDDVASVLENLGWVVTEATLSI</sequence>
<organism evidence="1 2">
    <name type="scientific">Fistulina hepatica ATCC 64428</name>
    <dbReference type="NCBI Taxonomy" id="1128425"/>
    <lineage>
        <taxon>Eukaryota</taxon>
        <taxon>Fungi</taxon>
        <taxon>Dikarya</taxon>
        <taxon>Basidiomycota</taxon>
        <taxon>Agaricomycotina</taxon>
        <taxon>Agaricomycetes</taxon>
        <taxon>Agaricomycetidae</taxon>
        <taxon>Agaricales</taxon>
        <taxon>Fistulinaceae</taxon>
        <taxon>Fistulina</taxon>
    </lineage>
</organism>
<gene>
    <name evidence="1" type="ORF">FISHEDRAFT_74990</name>
</gene>
<keyword evidence="2" id="KW-1185">Reference proteome</keyword>
<protein>
    <submittedName>
        <fullName evidence="1">Uncharacterized protein</fullName>
    </submittedName>
</protein>
<evidence type="ECO:0000313" key="2">
    <source>
        <dbReference type="Proteomes" id="UP000054144"/>
    </source>
</evidence>
<name>A0A0D7A8R5_9AGAR</name>
<proteinExistence type="predicted"/>
<accession>A0A0D7A8R5</accession>
<evidence type="ECO:0000313" key="1">
    <source>
        <dbReference type="EMBL" id="KIY47130.1"/>
    </source>
</evidence>
<dbReference type="AlphaFoldDB" id="A0A0D7A8R5"/>